<protein>
    <recommendedName>
        <fullName evidence="8">Thioredoxin domain-containing protein</fullName>
    </recommendedName>
</protein>
<dbReference type="InterPro" id="IPR013740">
    <property type="entry name" value="Redoxin"/>
</dbReference>
<sequence>MTQQFPTNINPKYIPFSKENSAIASCGNPIELNLKQLFKDNTVVVTAVPGAFTPTCSEQHIPDYLKHLQDFKSKGVEKIVVLSANDPFVMAAWGKALGYTNEENFIVFATDPNGAISKELGEDYVADLSGVGFGLRLQRYACIVKNGEITYLKSEDELGFTEISSAETVLKKL</sequence>
<comment type="function">
    <text evidence="7">Thiol-specific peroxidase that catalyzes the reduction of hydrogen peroxide and organic hydroperoxides to water and alcohols, respectively. Plays a role in cell protection against oxidative stress by detoxifying peroxides.</text>
</comment>
<evidence type="ECO:0000256" key="1">
    <source>
        <dbReference type="ARBA" id="ARBA00010505"/>
    </source>
</evidence>
<dbReference type="Pfam" id="PF08534">
    <property type="entry name" value="Redoxin"/>
    <property type="match status" value="1"/>
</dbReference>
<dbReference type="KEGG" id="ctp:CTRG_00142"/>
<dbReference type="GO" id="GO:0045454">
    <property type="term" value="P:cell redox homeostasis"/>
    <property type="evidence" value="ECO:0007669"/>
    <property type="project" value="TreeGrafter"/>
</dbReference>
<evidence type="ECO:0000256" key="2">
    <source>
        <dbReference type="ARBA" id="ARBA00022559"/>
    </source>
</evidence>
<dbReference type="eggNOG" id="KOG0541">
    <property type="taxonomic scope" value="Eukaryota"/>
</dbReference>
<keyword evidence="4 7" id="KW-0560">Oxidoreductase</keyword>
<dbReference type="SUPFAM" id="SSF52833">
    <property type="entry name" value="Thioredoxin-like"/>
    <property type="match status" value="1"/>
</dbReference>
<dbReference type="PROSITE" id="PS51352">
    <property type="entry name" value="THIOREDOXIN_2"/>
    <property type="match status" value="1"/>
</dbReference>
<feature type="domain" description="Thioredoxin" evidence="8">
    <location>
        <begin position="7"/>
        <end position="173"/>
    </location>
</feature>
<proteinExistence type="inferred from homology"/>
<dbReference type="CDD" id="cd03013">
    <property type="entry name" value="PRX5_like"/>
    <property type="match status" value="1"/>
</dbReference>
<dbReference type="PANTHER" id="PTHR10430:SF16">
    <property type="entry name" value="PEROXIREDOXIN-5, MITOCHONDRIAL"/>
    <property type="match status" value="1"/>
</dbReference>
<gene>
    <name evidence="9" type="ORF">CTRG_00142</name>
</gene>
<evidence type="ECO:0000256" key="6">
    <source>
        <dbReference type="PIRSR" id="PIRSR637944-1"/>
    </source>
</evidence>
<evidence type="ECO:0000313" key="10">
    <source>
        <dbReference type="Proteomes" id="UP000002037"/>
    </source>
</evidence>
<evidence type="ECO:0000256" key="3">
    <source>
        <dbReference type="ARBA" id="ARBA00022862"/>
    </source>
</evidence>
<dbReference type="Proteomes" id="UP000002037">
    <property type="component" value="Unassembled WGS sequence"/>
</dbReference>
<dbReference type="InterPro" id="IPR036249">
    <property type="entry name" value="Thioredoxin-like_sf"/>
</dbReference>
<comment type="similarity">
    <text evidence="1 7">Belongs to the peroxiredoxin family. Prx5 subfamily.</text>
</comment>
<organism evidence="9 10">
    <name type="scientific">Candida tropicalis (strain ATCC MYA-3404 / T1)</name>
    <name type="common">Yeast</name>
    <dbReference type="NCBI Taxonomy" id="294747"/>
    <lineage>
        <taxon>Eukaryota</taxon>
        <taxon>Fungi</taxon>
        <taxon>Dikarya</taxon>
        <taxon>Ascomycota</taxon>
        <taxon>Saccharomycotina</taxon>
        <taxon>Pichiomycetes</taxon>
        <taxon>Debaryomycetaceae</taxon>
        <taxon>Candida/Lodderomyces clade</taxon>
        <taxon>Candida</taxon>
    </lineage>
</organism>
<keyword evidence="2 7" id="KW-0575">Peroxidase</keyword>
<dbReference type="InterPro" id="IPR013766">
    <property type="entry name" value="Thioredoxin_domain"/>
</dbReference>
<dbReference type="GO" id="GO:0034599">
    <property type="term" value="P:cellular response to oxidative stress"/>
    <property type="evidence" value="ECO:0007669"/>
    <property type="project" value="InterPro"/>
</dbReference>
<keyword evidence="10" id="KW-1185">Reference proteome</keyword>
<evidence type="ECO:0000256" key="4">
    <source>
        <dbReference type="ARBA" id="ARBA00023002"/>
    </source>
</evidence>
<evidence type="ECO:0000256" key="5">
    <source>
        <dbReference type="ARBA" id="ARBA00023284"/>
    </source>
</evidence>
<dbReference type="GO" id="GO:0042744">
    <property type="term" value="P:hydrogen peroxide catabolic process"/>
    <property type="evidence" value="ECO:0007669"/>
    <property type="project" value="TreeGrafter"/>
</dbReference>
<evidence type="ECO:0000256" key="7">
    <source>
        <dbReference type="RuleBase" id="RU366011"/>
    </source>
</evidence>
<dbReference type="GO" id="GO:0005777">
    <property type="term" value="C:peroxisome"/>
    <property type="evidence" value="ECO:0007669"/>
    <property type="project" value="TreeGrafter"/>
</dbReference>
<dbReference type="EMBL" id="GG692395">
    <property type="protein sequence ID" value="EER35403.1"/>
    <property type="molecule type" value="Genomic_DNA"/>
</dbReference>
<name>C5M253_CANTT</name>
<evidence type="ECO:0000313" key="9">
    <source>
        <dbReference type="EMBL" id="EER35403.1"/>
    </source>
</evidence>
<dbReference type="HOGENOM" id="CLU_072440_1_1_1"/>
<dbReference type="InterPro" id="IPR037944">
    <property type="entry name" value="PRX5-like"/>
</dbReference>
<reference evidence="9 10" key="1">
    <citation type="journal article" date="2009" name="Nature">
        <title>Evolution of pathogenicity and sexual reproduction in eight Candida genomes.</title>
        <authorList>
            <person name="Butler G."/>
            <person name="Rasmussen M.D."/>
            <person name="Lin M.F."/>
            <person name="Santos M.A."/>
            <person name="Sakthikumar S."/>
            <person name="Munro C.A."/>
            <person name="Rheinbay E."/>
            <person name="Grabherr M."/>
            <person name="Forche A."/>
            <person name="Reedy J.L."/>
            <person name="Agrafioti I."/>
            <person name="Arnaud M.B."/>
            <person name="Bates S."/>
            <person name="Brown A.J."/>
            <person name="Brunke S."/>
            <person name="Costanzo M.C."/>
            <person name="Fitzpatrick D.A."/>
            <person name="de Groot P.W."/>
            <person name="Harris D."/>
            <person name="Hoyer L.L."/>
            <person name="Hube B."/>
            <person name="Klis F.M."/>
            <person name="Kodira C."/>
            <person name="Lennard N."/>
            <person name="Logue M.E."/>
            <person name="Martin R."/>
            <person name="Neiman A.M."/>
            <person name="Nikolaou E."/>
            <person name="Quail M.A."/>
            <person name="Quinn J."/>
            <person name="Santos M.C."/>
            <person name="Schmitzberger F.F."/>
            <person name="Sherlock G."/>
            <person name="Shah P."/>
            <person name="Silverstein K.A."/>
            <person name="Skrzypek M.S."/>
            <person name="Soll D."/>
            <person name="Staggs R."/>
            <person name="Stansfield I."/>
            <person name="Stumpf M.P."/>
            <person name="Sudbery P.E."/>
            <person name="Srikantha T."/>
            <person name="Zeng Q."/>
            <person name="Berman J."/>
            <person name="Berriman M."/>
            <person name="Heitman J."/>
            <person name="Gow N.A."/>
            <person name="Lorenz M.C."/>
            <person name="Birren B.W."/>
            <person name="Kellis M."/>
            <person name="Cuomo C.A."/>
        </authorList>
    </citation>
    <scope>NUCLEOTIDE SEQUENCE [LARGE SCALE GENOMIC DNA]</scope>
    <source>
        <strain evidence="10">ATCC MYA-3404 / T1</strain>
    </source>
</reference>
<evidence type="ECO:0000259" key="8">
    <source>
        <dbReference type="PROSITE" id="PS51352"/>
    </source>
</evidence>
<accession>C5M253</accession>
<dbReference type="GeneID" id="8296195"/>
<feature type="active site" description="Cysteine sulfenic acid (-SOH) intermediate" evidence="6">
    <location>
        <position position="56"/>
    </location>
</feature>
<dbReference type="GO" id="GO:0008379">
    <property type="term" value="F:thioredoxin peroxidase activity"/>
    <property type="evidence" value="ECO:0007669"/>
    <property type="project" value="InterPro"/>
</dbReference>
<dbReference type="RefSeq" id="XP_002545361.1">
    <property type="nucleotide sequence ID" value="XM_002545315.1"/>
</dbReference>
<dbReference type="PANTHER" id="PTHR10430">
    <property type="entry name" value="PEROXIREDOXIN"/>
    <property type="match status" value="1"/>
</dbReference>
<dbReference type="GO" id="GO:0005739">
    <property type="term" value="C:mitochondrion"/>
    <property type="evidence" value="ECO:0007669"/>
    <property type="project" value="TreeGrafter"/>
</dbReference>
<dbReference type="VEuPathDB" id="FungiDB:CTRG_00142"/>
<dbReference type="AlphaFoldDB" id="C5M253"/>
<keyword evidence="3 7" id="KW-0049">Antioxidant</keyword>
<dbReference type="OrthoDB" id="195498at2759"/>
<dbReference type="Gene3D" id="3.40.30.10">
    <property type="entry name" value="Glutaredoxin"/>
    <property type="match status" value="1"/>
</dbReference>
<dbReference type="STRING" id="294747.C5M253"/>
<keyword evidence="5 7" id="KW-0676">Redox-active center</keyword>